<feature type="domain" description="6-phosphogluconate dehydrogenase NADP-binding" evidence="4">
    <location>
        <begin position="3"/>
        <end position="160"/>
    </location>
</feature>
<dbReference type="EMBL" id="BAAARW010000002">
    <property type="protein sequence ID" value="GAA2401686.1"/>
    <property type="molecule type" value="Genomic_DNA"/>
</dbReference>
<keyword evidence="3" id="KW-0520">NAD</keyword>
<dbReference type="PIRSF" id="PIRSF000103">
    <property type="entry name" value="HIBADH"/>
    <property type="match status" value="1"/>
</dbReference>
<dbReference type="Pfam" id="PF14833">
    <property type="entry name" value="NAD_binding_11"/>
    <property type="match status" value="1"/>
</dbReference>
<evidence type="ECO:0000259" key="4">
    <source>
        <dbReference type="Pfam" id="PF03446"/>
    </source>
</evidence>
<dbReference type="SUPFAM" id="SSF51735">
    <property type="entry name" value="NAD(P)-binding Rossmann-fold domains"/>
    <property type="match status" value="1"/>
</dbReference>
<dbReference type="InterPro" id="IPR015815">
    <property type="entry name" value="HIBADH-related"/>
</dbReference>
<dbReference type="RefSeq" id="WP_344586813.1">
    <property type="nucleotide sequence ID" value="NZ_BAAARW010000002.1"/>
</dbReference>
<gene>
    <name evidence="6" type="ORF">GCM10010191_06250</name>
</gene>
<keyword evidence="7" id="KW-1185">Reference proteome</keyword>
<dbReference type="Pfam" id="PF03446">
    <property type="entry name" value="NAD_binding_2"/>
    <property type="match status" value="1"/>
</dbReference>
<feature type="domain" description="3-hydroxyisobutyrate dehydrogenase-like NAD-binding" evidence="5">
    <location>
        <begin position="163"/>
        <end position="266"/>
    </location>
</feature>
<evidence type="ECO:0000313" key="7">
    <source>
        <dbReference type="Proteomes" id="UP001501231"/>
    </source>
</evidence>
<organism evidence="6 7">
    <name type="scientific">Actinomadura vinacea</name>
    <dbReference type="NCBI Taxonomy" id="115336"/>
    <lineage>
        <taxon>Bacteria</taxon>
        <taxon>Bacillati</taxon>
        <taxon>Actinomycetota</taxon>
        <taxon>Actinomycetes</taxon>
        <taxon>Streptosporangiales</taxon>
        <taxon>Thermomonosporaceae</taxon>
        <taxon>Actinomadura</taxon>
    </lineage>
</organism>
<protein>
    <submittedName>
        <fullName evidence="6">NAD(P)-dependent oxidoreductase</fullName>
    </submittedName>
</protein>
<comment type="caution">
    <text evidence="6">The sequence shown here is derived from an EMBL/GenBank/DDBJ whole genome shotgun (WGS) entry which is preliminary data.</text>
</comment>
<dbReference type="PANTHER" id="PTHR43060:SF15">
    <property type="entry name" value="3-HYDROXYISOBUTYRATE DEHYDROGENASE-LIKE 1, MITOCHONDRIAL-RELATED"/>
    <property type="match status" value="1"/>
</dbReference>
<dbReference type="InterPro" id="IPR013328">
    <property type="entry name" value="6PGD_dom2"/>
</dbReference>
<dbReference type="PANTHER" id="PTHR43060">
    <property type="entry name" value="3-HYDROXYISOBUTYRATE DEHYDROGENASE-LIKE 1, MITOCHONDRIAL-RELATED"/>
    <property type="match status" value="1"/>
</dbReference>
<dbReference type="InterPro" id="IPR036291">
    <property type="entry name" value="NAD(P)-bd_dom_sf"/>
</dbReference>
<dbReference type="InterPro" id="IPR008927">
    <property type="entry name" value="6-PGluconate_DH-like_C_sf"/>
</dbReference>
<evidence type="ECO:0000256" key="3">
    <source>
        <dbReference type="ARBA" id="ARBA00023027"/>
    </source>
</evidence>
<accession>A0ABN3IFM5</accession>
<dbReference type="Gene3D" id="1.10.1040.10">
    <property type="entry name" value="N-(1-d-carboxylethyl)-l-norvaline Dehydrogenase, domain 2"/>
    <property type="match status" value="1"/>
</dbReference>
<name>A0ABN3IFM5_9ACTN</name>
<evidence type="ECO:0000256" key="1">
    <source>
        <dbReference type="ARBA" id="ARBA00009080"/>
    </source>
</evidence>
<proteinExistence type="inferred from homology"/>
<sequence length="267" mass="26770">MRLGFIGAGRIGRPMAGRLAGAGHEVRVLARSPEARAALGADGLEAVADAAAVADGADAVLVCVFDDGQVRDVCLDGPLLARMPAGSALVVHTTGSPRTAEAIAARAAEHGIDVIDSPVSGGPHDVAAGRITLFVGGADSAVARLRPVLGAYGDPVLHVGPTGAGQRVKLVNNALFASQIGLLADAARLWRQWGLDEEVLLGALLHGSSASRALTGVQARGSVAAFAAATGGFIAKDVDVVRKVAAEEGGDLGALRAALESLAAAHR</sequence>
<evidence type="ECO:0000256" key="2">
    <source>
        <dbReference type="ARBA" id="ARBA00023002"/>
    </source>
</evidence>
<keyword evidence="2" id="KW-0560">Oxidoreductase</keyword>
<dbReference type="InterPro" id="IPR029154">
    <property type="entry name" value="HIBADH-like_NADP-bd"/>
</dbReference>
<comment type="similarity">
    <text evidence="1">Belongs to the HIBADH-related family.</text>
</comment>
<dbReference type="SUPFAM" id="SSF48179">
    <property type="entry name" value="6-phosphogluconate dehydrogenase C-terminal domain-like"/>
    <property type="match status" value="1"/>
</dbReference>
<evidence type="ECO:0000259" key="5">
    <source>
        <dbReference type="Pfam" id="PF14833"/>
    </source>
</evidence>
<reference evidence="6 7" key="1">
    <citation type="journal article" date="2019" name="Int. J. Syst. Evol. Microbiol.">
        <title>The Global Catalogue of Microorganisms (GCM) 10K type strain sequencing project: providing services to taxonomists for standard genome sequencing and annotation.</title>
        <authorList>
            <consortium name="The Broad Institute Genomics Platform"/>
            <consortium name="The Broad Institute Genome Sequencing Center for Infectious Disease"/>
            <person name="Wu L."/>
            <person name="Ma J."/>
        </authorList>
    </citation>
    <scope>NUCLEOTIDE SEQUENCE [LARGE SCALE GENOMIC DNA]</scope>
    <source>
        <strain evidence="6 7">JCM 3325</strain>
    </source>
</reference>
<dbReference type="Proteomes" id="UP001501231">
    <property type="component" value="Unassembled WGS sequence"/>
</dbReference>
<dbReference type="Gene3D" id="3.40.50.720">
    <property type="entry name" value="NAD(P)-binding Rossmann-like Domain"/>
    <property type="match status" value="1"/>
</dbReference>
<evidence type="ECO:0000313" key="6">
    <source>
        <dbReference type="EMBL" id="GAA2401686.1"/>
    </source>
</evidence>
<dbReference type="InterPro" id="IPR006115">
    <property type="entry name" value="6PGDH_NADP-bd"/>
</dbReference>